<dbReference type="Proteomes" id="UP001177260">
    <property type="component" value="Unassembled WGS sequence"/>
</dbReference>
<proteinExistence type="predicted"/>
<protein>
    <submittedName>
        <fullName evidence="1">Uncharacterized protein</fullName>
    </submittedName>
</protein>
<sequence>MGYGAFEREPSKSGNAQDEIELNVDKTFFGYVVSAFWKISKTYAFIIDSGYGWDDDRPSNNYLDASTMNATGVCLVEKQYYLVHPDKGNKFSTPSGLESLHKGKFGRVTKEDLVKGSVRTWVNNGKENRGGFEDPINKVTIINLIDGNITAPGFIRIPVYSAERAF</sequence>
<dbReference type="EMBL" id="JAOPJF010000012">
    <property type="protein sequence ID" value="KAK1147360.1"/>
    <property type="molecule type" value="Genomic_DNA"/>
</dbReference>
<keyword evidence="2" id="KW-1185">Reference proteome</keyword>
<organism evidence="1 2">
    <name type="scientific">Aspergillus melleus</name>
    <dbReference type="NCBI Taxonomy" id="138277"/>
    <lineage>
        <taxon>Eukaryota</taxon>
        <taxon>Fungi</taxon>
        <taxon>Dikarya</taxon>
        <taxon>Ascomycota</taxon>
        <taxon>Pezizomycotina</taxon>
        <taxon>Eurotiomycetes</taxon>
        <taxon>Eurotiomycetidae</taxon>
        <taxon>Eurotiales</taxon>
        <taxon>Aspergillaceae</taxon>
        <taxon>Aspergillus</taxon>
        <taxon>Aspergillus subgen. Circumdati</taxon>
    </lineage>
</organism>
<evidence type="ECO:0000313" key="1">
    <source>
        <dbReference type="EMBL" id="KAK1147360.1"/>
    </source>
</evidence>
<accession>A0ACC3BA22</accession>
<gene>
    <name evidence="1" type="ORF">N8T08_001440</name>
</gene>
<reference evidence="1 2" key="1">
    <citation type="journal article" date="2023" name="ACS Omega">
        <title>Identification of the Neoaspergillic Acid Biosynthesis Gene Cluster by Establishing an In Vitro CRISPR-Ribonucleoprotein Genetic System in Aspergillus melleus.</title>
        <authorList>
            <person name="Yuan B."/>
            <person name="Grau M.F."/>
            <person name="Murata R.M."/>
            <person name="Torok T."/>
            <person name="Venkateswaran K."/>
            <person name="Stajich J.E."/>
            <person name="Wang C.C.C."/>
        </authorList>
    </citation>
    <scope>NUCLEOTIDE SEQUENCE [LARGE SCALE GENOMIC DNA]</scope>
    <source>
        <strain evidence="1 2">IMV 1140</strain>
    </source>
</reference>
<comment type="caution">
    <text evidence="1">The sequence shown here is derived from an EMBL/GenBank/DDBJ whole genome shotgun (WGS) entry which is preliminary data.</text>
</comment>
<evidence type="ECO:0000313" key="2">
    <source>
        <dbReference type="Proteomes" id="UP001177260"/>
    </source>
</evidence>
<name>A0ACC3BA22_9EURO</name>